<evidence type="ECO:0000256" key="8">
    <source>
        <dbReference type="ARBA" id="ARBA00048679"/>
    </source>
</evidence>
<evidence type="ECO:0000256" key="5">
    <source>
        <dbReference type="ARBA" id="ARBA00022777"/>
    </source>
</evidence>
<evidence type="ECO:0000256" key="7">
    <source>
        <dbReference type="ARBA" id="ARBA00047899"/>
    </source>
</evidence>
<dbReference type="RefSeq" id="XP_066067061.1">
    <property type="nucleotide sequence ID" value="XM_066210964.1"/>
</dbReference>
<comment type="catalytic activity">
    <reaction evidence="7">
        <text>L-threonyl-[protein] + ATP = O-phospho-L-threonyl-[protein] + ADP + H(+)</text>
        <dbReference type="Rhea" id="RHEA:46608"/>
        <dbReference type="Rhea" id="RHEA-COMP:11060"/>
        <dbReference type="Rhea" id="RHEA-COMP:11605"/>
        <dbReference type="ChEBI" id="CHEBI:15378"/>
        <dbReference type="ChEBI" id="CHEBI:30013"/>
        <dbReference type="ChEBI" id="CHEBI:30616"/>
        <dbReference type="ChEBI" id="CHEBI:61977"/>
        <dbReference type="ChEBI" id="CHEBI:456216"/>
        <dbReference type="EC" id="2.7.11.1"/>
    </reaction>
</comment>
<dbReference type="GO" id="GO:0005737">
    <property type="term" value="C:cytoplasm"/>
    <property type="evidence" value="ECO:0007669"/>
    <property type="project" value="TreeGrafter"/>
</dbReference>
<evidence type="ECO:0000256" key="3">
    <source>
        <dbReference type="ARBA" id="ARBA00022679"/>
    </source>
</evidence>
<dbReference type="PROSITE" id="PS00108">
    <property type="entry name" value="PROTEIN_KINASE_ST"/>
    <property type="match status" value="1"/>
</dbReference>
<dbReference type="InterPro" id="IPR050236">
    <property type="entry name" value="Ser_Thr_kinase_AGC"/>
</dbReference>
<evidence type="ECO:0000313" key="12">
    <source>
        <dbReference type="EMBL" id="WVN86361.1"/>
    </source>
</evidence>
<reference evidence="12" key="2">
    <citation type="journal article" date="2022" name="Elife">
        <title>Obligate sexual reproduction of a homothallic fungus closely related to the Cryptococcus pathogenic species complex.</title>
        <authorList>
            <person name="Passer A.R."/>
            <person name="Clancey S.A."/>
            <person name="Shea T."/>
            <person name="David-Palma M."/>
            <person name="Averette A.F."/>
            <person name="Boekhout T."/>
            <person name="Porcel B.M."/>
            <person name="Nowrousian M."/>
            <person name="Cuomo C.A."/>
            <person name="Sun S."/>
            <person name="Heitman J."/>
            <person name="Coelho M.A."/>
        </authorList>
    </citation>
    <scope>NUCLEOTIDE SEQUENCE</scope>
    <source>
        <strain evidence="12">CBS 7841</strain>
    </source>
</reference>
<dbReference type="PROSITE" id="PS00107">
    <property type="entry name" value="PROTEIN_KINASE_ATP"/>
    <property type="match status" value="1"/>
</dbReference>
<reference evidence="12" key="1">
    <citation type="submission" date="2016-06" db="EMBL/GenBank/DDBJ databases">
        <authorList>
            <person name="Cuomo C."/>
            <person name="Litvintseva A."/>
            <person name="Heitman J."/>
            <person name="Chen Y."/>
            <person name="Sun S."/>
            <person name="Springer D."/>
            <person name="Dromer F."/>
            <person name="Young S."/>
            <person name="Zeng Q."/>
            <person name="Chapman S."/>
            <person name="Gujja S."/>
            <person name="Saif S."/>
            <person name="Birren B."/>
        </authorList>
    </citation>
    <scope>NUCLEOTIDE SEQUENCE</scope>
    <source>
        <strain evidence="12">CBS 7841</strain>
    </source>
</reference>
<protein>
    <recommendedName>
        <fullName evidence="1">non-specific serine/threonine protein kinase</fullName>
        <ecNumber evidence="1">2.7.11.1</ecNumber>
    </recommendedName>
</protein>
<evidence type="ECO:0000256" key="4">
    <source>
        <dbReference type="ARBA" id="ARBA00022741"/>
    </source>
</evidence>
<dbReference type="GO" id="GO:0005524">
    <property type="term" value="F:ATP binding"/>
    <property type="evidence" value="ECO:0007669"/>
    <property type="project" value="UniProtKB-UniRule"/>
</dbReference>
<dbReference type="PROSITE" id="PS50011">
    <property type="entry name" value="PROTEIN_KINASE_DOM"/>
    <property type="match status" value="1"/>
</dbReference>
<dbReference type="InterPro" id="IPR000719">
    <property type="entry name" value="Prot_kinase_dom"/>
</dbReference>
<keyword evidence="2" id="KW-0723">Serine/threonine-protein kinase</keyword>
<feature type="region of interest" description="Disordered" evidence="10">
    <location>
        <begin position="517"/>
        <end position="539"/>
    </location>
</feature>
<gene>
    <name evidence="12" type="ORF">L203_101525</name>
</gene>
<dbReference type="GO" id="GO:0035556">
    <property type="term" value="P:intracellular signal transduction"/>
    <property type="evidence" value="ECO:0007669"/>
    <property type="project" value="TreeGrafter"/>
</dbReference>
<evidence type="ECO:0000259" key="11">
    <source>
        <dbReference type="PROSITE" id="PS50011"/>
    </source>
</evidence>
<evidence type="ECO:0000256" key="1">
    <source>
        <dbReference type="ARBA" id="ARBA00012513"/>
    </source>
</evidence>
<keyword evidence="5" id="KW-0418">Kinase</keyword>
<dbReference type="KEGG" id="cdep:91085738"/>
<dbReference type="EMBL" id="CP143785">
    <property type="protein sequence ID" value="WVN86361.1"/>
    <property type="molecule type" value="Genomic_DNA"/>
</dbReference>
<evidence type="ECO:0000256" key="9">
    <source>
        <dbReference type="PROSITE-ProRule" id="PRU10141"/>
    </source>
</evidence>
<dbReference type="EC" id="2.7.11.1" evidence="1"/>
<feature type="binding site" evidence="9">
    <location>
        <position position="74"/>
    </location>
    <ligand>
        <name>ATP</name>
        <dbReference type="ChEBI" id="CHEBI:30616"/>
    </ligand>
</feature>
<evidence type="ECO:0000256" key="2">
    <source>
        <dbReference type="ARBA" id="ARBA00022527"/>
    </source>
</evidence>
<dbReference type="GO" id="GO:0005634">
    <property type="term" value="C:nucleus"/>
    <property type="evidence" value="ECO:0007669"/>
    <property type="project" value="TreeGrafter"/>
</dbReference>
<feature type="compositionally biased region" description="Polar residues" evidence="10">
    <location>
        <begin position="521"/>
        <end position="530"/>
    </location>
</feature>
<feature type="domain" description="Protein kinase" evidence="11">
    <location>
        <begin position="45"/>
        <end position="335"/>
    </location>
</feature>
<dbReference type="Pfam" id="PF00069">
    <property type="entry name" value="Pkinase"/>
    <property type="match status" value="1"/>
</dbReference>
<organism evidence="12 13">
    <name type="scientific">Cryptococcus depauperatus CBS 7841</name>
    <dbReference type="NCBI Taxonomy" id="1295531"/>
    <lineage>
        <taxon>Eukaryota</taxon>
        <taxon>Fungi</taxon>
        <taxon>Dikarya</taxon>
        <taxon>Basidiomycota</taxon>
        <taxon>Agaricomycotina</taxon>
        <taxon>Tremellomycetes</taxon>
        <taxon>Tremellales</taxon>
        <taxon>Cryptococcaceae</taxon>
        <taxon>Cryptococcus</taxon>
    </lineage>
</organism>
<dbReference type="InterPro" id="IPR017441">
    <property type="entry name" value="Protein_kinase_ATP_BS"/>
</dbReference>
<dbReference type="SMART" id="SM00220">
    <property type="entry name" value="S_TKc"/>
    <property type="match status" value="1"/>
</dbReference>
<sequence>MFVAEDTRATALDSLLLHTWVMGSNKPQSNQIRNVDEVRLKQEDFEILGCLGQGQFGLIEAVKCRINGQIYAMKTIEKLSAIRAGPQLSLSLEKHIHRLSTGFKNPPAPQLLAAFQNETSLSLITTYAPCGSLWDRICSFSASGHTRLAEEEIKWWAAQMVQAIDWLHQLKYVHRDIKPHNFVITSTYHLLLTDFGSAAPLNPSINFNEPPFVHRKFCVLPIGSPDYIAPEVLVFAEQAALTAAQDLAGNKSASMQPEDIRGYDATVDWWSLGASIFELAVGKTPFWAETIEQTYQQLMAFEGQLNYPSFVSMDLLNIPARRCRYASEIKNLSFFKDIHWEYLPKASSPIIDNRPEVIDVFSLPSRNIESSNQFTFDHLLNLSCNSSMVSIAPLADNDKRSQWCGWSYIPTPDSFLKQQFMMESHSTLEKPDAYMTPRQHRVSTSNTNTNSTPLSVNTIKHSLISHTKSRVLSEQQAFYELVQCVERSAKKRMSGQHQQLQEKRGISAATMLWRRSDLEQSESQTPITTKNRMRHSSKSNTWHSKFALISLEQKHSAMLNNLNSLDTRLQDLRKLLQDENT</sequence>
<evidence type="ECO:0000256" key="6">
    <source>
        <dbReference type="ARBA" id="ARBA00022840"/>
    </source>
</evidence>
<dbReference type="SUPFAM" id="SSF56112">
    <property type="entry name" value="Protein kinase-like (PK-like)"/>
    <property type="match status" value="1"/>
</dbReference>
<keyword evidence="13" id="KW-1185">Reference proteome</keyword>
<dbReference type="GO" id="GO:0004674">
    <property type="term" value="F:protein serine/threonine kinase activity"/>
    <property type="evidence" value="ECO:0007669"/>
    <property type="project" value="UniProtKB-KW"/>
</dbReference>
<dbReference type="InterPro" id="IPR011009">
    <property type="entry name" value="Kinase-like_dom_sf"/>
</dbReference>
<dbReference type="Gene3D" id="1.10.510.10">
    <property type="entry name" value="Transferase(Phosphotransferase) domain 1"/>
    <property type="match status" value="1"/>
</dbReference>
<dbReference type="AlphaFoldDB" id="A0AAJ8JQ33"/>
<keyword evidence="3" id="KW-0808">Transferase</keyword>
<accession>A0AAJ8JQ33</accession>
<proteinExistence type="predicted"/>
<comment type="catalytic activity">
    <reaction evidence="8">
        <text>L-seryl-[protein] + ATP = O-phospho-L-seryl-[protein] + ADP + H(+)</text>
        <dbReference type="Rhea" id="RHEA:17989"/>
        <dbReference type="Rhea" id="RHEA-COMP:9863"/>
        <dbReference type="Rhea" id="RHEA-COMP:11604"/>
        <dbReference type="ChEBI" id="CHEBI:15378"/>
        <dbReference type="ChEBI" id="CHEBI:29999"/>
        <dbReference type="ChEBI" id="CHEBI:30616"/>
        <dbReference type="ChEBI" id="CHEBI:83421"/>
        <dbReference type="ChEBI" id="CHEBI:456216"/>
        <dbReference type="EC" id="2.7.11.1"/>
    </reaction>
</comment>
<keyword evidence="4 9" id="KW-0547">Nucleotide-binding</keyword>
<dbReference type="Gene3D" id="3.30.200.20">
    <property type="entry name" value="Phosphorylase Kinase, domain 1"/>
    <property type="match status" value="1"/>
</dbReference>
<name>A0AAJ8JQ33_9TREE</name>
<dbReference type="GeneID" id="91085738"/>
<reference evidence="12" key="3">
    <citation type="submission" date="2024-01" db="EMBL/GenBank/DDBJ databases">
        <authorList>
            <person name="Coelho M.A."/>
            <person name="David-Palma M."/>
            <person name="Shea T."/>
            <person name="Sun S."/>
            <person name="Cuomo C.A."/>
            <person name="Heitman J."/>
        </authorList>
    </citation>
    <scope>NUCLEOTIDE SEQUENCE</scope>
    <source>
        <strain evidence="12">CBS 7841</strain>
    </source>
</reference>
<dbReference type="Proteomes" id="UP000094043">
    <property type="component" value="Chromosome 2"/>
</dbReference>
<dbReference type="PANTHER" id="PTHR24356:SF1">
    <property type="entry name" value="SERINE_THREONINE-PROTEIN KINASE GREATWALL"/>
    <property type="match status" value="1"/>
</dbReference>
<dbReference type="InterPro" id="IPR008271">
    <property type="entry name" value="Ser/Thr_kinase_AS"/>
</dbReference>
<evidence type="ECO:0000313" key="13">
    <source>
        <dbReference type="Proteomes" id="UP000094043"/>
    </source>
</evidence>
<dbReference type="PANTHER" id="PTHR24356">
    <property type="entry name" value="SERINE/THREONINE-PROTEIN KINASE"/>
    <property type="match status" value="1"/>
</dbReference>
<evidence type="ECO:0000256" key="10">
    <source>
        <dbReference type="SAM" id="MobiDB-lite"/>
    </source>
</evidence>
<keyword evidence="6 9" id="KW-0067">ATP-binding</keyword>